<dbReference type="Proteomes" id="UP000095287">
    <property type="component" value="Unplaced"/>
</dbReference>
<dbReference type="AlphaFoldDB" id="A0A1I8AHP0"/>
<reference evidence="3" key="1">
    <citation type="submission" date="2016-11" db="UniProtKB">
        <authorList>
            <consortium name="WormBaseParasite"/>
        </authorList>
    </citation>
    <scope>IDENTIFICATION</scope>
</reference>
<evidence type="ECO:0000313" key="2">
    <source>
        <dbReference type="Proteomes" id="UP000095287"/>
    </source>
</evidence>
<evidence type="ECO:0000256" key="1">
    <source>
        <dbReference type="SAM" id="MobiDB-lite"/>
    </source>
</evidence>
<sequence>MSHEERSPPPLITAPGDGGGAPGVAVTCSFRDFTFRLARSSPSNSDGGRSAPPARHHVAIGERPSYHHRWEGRRLRLLLLLLREITPPLSPSSSLALSSTAWPQQQQQKPSVDDESKQQQQNESEEKEMVVNVSQSPVASMISAEPCAGKESLIRPTEQHHGFVTPPPSVLPRVDSASSLANGFHQVPDLQHGSPVLTPEHTLQAAAHQPHNELMAQMAMQAGQYWMLQQVAMNPLFLQQYQMQMLALQQHQQKMQQFAAAASPPQTSAAASPPFHVMPTTSTHHDVHVDIEASPPTPESFPGDIDSTISMAMDTTEAVAATHAVMEAACDEDEFSHEELMTKIEEKQLTEKEALAVFVLAGLSCQ</sequence>
<feature type="region of interest" description="Disordered" evidence="1">
    <location>
        <begin position="92"/>
        <end position="133"/>
    </location>
</feature>
<protein>
    <submittedName>
        <fullName evidence="3">POU-specific domain-containing protein</fullName>
    </submittedName>
</protein>
<feature type="region of interest" description="Disordered" evidence="1">
    <location>
        <begin position="1"/>
        <end position="23"/>
    </location>
</feature>
<proteinExistence type="predicted"/>
<dbReference type="WBParaSite" id="L893_g5855.t1">
    <property type="protein sequence ID" value="L893_g5855.t1"/>
    <property type="gene ID" value="L893_g5855"/>
</dbReference>
<keyword evidence="2" id="KW-1185">Reference proteome</keyword>
<evidence type="ECO:0000313" key="3">
    <source>
        <dbReference type="WBParaSite" id="L893_g5855.t1"/>
    </source>
</evidence>
<feature type="compositionally biased region" description="Low complexity" evidence="1">
    <location>
        <begin position="92"/>
        <end position="101"/>
    </location>
</feature>
<organism evidence="2 3">
    <name type="scientific">Steinernema glaseri</name>
    <dbReference type="NCBI Taxonomy" id="37863"/>
    <lineage>
        <taxon>Eukaryota</taxon>
        <taxon>Metazoa</taxon>
        <taxon>Ecdysozoa</taxon>
        <taxon>Nematoda</taxon>
        <taxon>Chromadorea</taxon>
        <taxon>Rhabditida</taxon>
        <taxon>Tylenchina</taxon>
        <taxon>Panagrolaimomorpha</taxon>
        <taxon>Strongyloidoidea</taxon>
        <taxon>Steinernematidae</taxon>
        <taxon>Steinernema</taxon>
    </lineage>
</organism>
<name>A0A1I8AHP0_9BILA</name>
<accession>A0A1I8AHP0</accession>